<dbReference type="GO" id="GO:0042128">
    <property type="term" value="P:nitrate assimilation"/>
    <property type="evidence" value="ECO:0007669"/>
    <property type="project" value="UniProtKB-KW"/>
</dbReference>
<name>A0A132MP52_9ACTN</name>
<dbReference type="Pfam" id="PF13806">
    <property type="entry name" value="Rieske_2"/>
    <property type="match status" value="1"/>
</dbReference>
<dbReference type="Proteomes" id="UP000070188">
    <property type="component" value="Unassembled WGS sequence"/>
</dbReference>
<dbReference type="PANTHER" id="PTHR40562">
    <property type="match status" value="1"/>
</dbReference>
<dbReference type="GO" id="GO:0046872">
    <property type="term" value="F:metal ion binding"/>
    <property type="evidence" value="ECO:0007669"/>
    <property type="project" value="UniProtKB-KW"/>
</dbReference>
<dbReference type="GO" id="GO:0004497">
    <property type="term" value="F:monooxygenase activity"/>
    <property type="evidence" value="ECO:0007669"/>
    <property type="project" value="UniProtKB-ARBA"/>
</dbReference>
<dbReference type="CDD" id="cd03529">
    <property type="entry name" value="Rieske_NirD"/>
    <property type="match status" value="1"/>
</dbReference>
<keyword evidence="6" id="KW-0534">Nitrate assimilation</keyword>
<proteinExistence type="predicted"/>
<dbReference type="NCBIfam" id="TIGR02378">
    <property type="entry name" value="nirD_assim_sml"/>
    <property type="match status" value="1"/>
</dbReference>
<dbReference type="GO" id="GO:0008942">
    <property type="term" value="F:nitrite reductase [NAD(P)H] activity"/>
    <property type="evidence" value="ECO:0007669"/>
    <property type="project" value="UniProtKB-EC"/>
</dbReference>
<dbReference type="InterPro" id="IPR017881">
    <property type="entry name" value="NirD"/>
</dbReference>
<sequence>MTASLTPPINAPINVPINAVLTERWVPVCMFDDLLPERGVAAMVAGEQVAVFRTYDGSLFAIGNLDPFSGAYVLSRGIVGTRGEVPTVASPMYKQVFDLRTGVCLDDPRVSVPVYPIRCRDGVVEVAARKAMTVVQPRGGQRVADAPGRARP</sequence>
<keyword evidence="4" id="KW-0408">Iron</keyword>
<gene>
    <name evidence="8" type="ORF">LI90_825</name>
</gene>
<dbReference type="AlphaFoldDB" id="A0A132MP52"/>
<evidence type="ECO:0000256" key="2">
    <source>
        <dbReference type="ARBA" id="ARBA00022723"/>
    </source>
</evidence>
<organism evidence="8 9">
    <name type="scientific">Carbonactinospora thermoautotrophica</name>
    <dbReference type="NCBI Taxonomy" id="1469144"/>
    <lineage>
        <taxon>Bacteria</taxon>
        <taxon>Bacillati</taxon>
        <taxon>Actinomycetota</taxon>
        <taxon>Actinomycetes</taxon>
        <taxon>Kitasatosporales</taxon>
        <taxon>Carbonactinosporaceae</taxon>
        <taxon>Carbonactinospora</taxon>
    </lineage>
</organism>
<dbReference type="GO" id="GO:0016705">
    <property type="term" value="F:oxidoreductase activity, acting on paired donors, with incorporation or reduction of molecular oxygen"/>
    <property type="evidence" value="ECO:0007669"/>
    <property type="project" value="UniProtKB-ARBA"/>
</dbReference>
<accession>A0A132MP52</accession>
<evidence type="ECO:0000256" key="3">
    <source>
        <dbReference type="ARBA" id="ARBA00023002"/>
    </source>
</evidence>
<evidence type="ECO:0000313" key="9">
    <source>
        <dbReference type="Proteomes" id="UP000070188"/>
    </source>
</evidence>
<dbReference type="PROSITE" id="PS51300">
    <property type="entry name" value="NIRD"/>
    <property type="match status" value="1"/>
</dbReference>
<dbReference type="EMBL" id="LAXD01000001">
    <property type="protein sequence ID" value="KWW99191.1"/>
    <property type="molecule type" value="Genomic_DNA"/>
</dbReference>
<evidence type="ECO:0000256" key="4">
    <source>
        <dbReference type="ARBA" id="ARBA00023004"/>
    </source>
</evidence>
<dbReference type="InterPro" id="IPR012748">
    <property type="entry name" value="Rieske-like_NirD"/>
</dbReference>
<dbReference type="GO" id="GO:0051537">
    <property type="term" value="F:2 iron, 2 sulfur cluster binding"/>
    <property type="evidence" value="ECO:0007669"/>
    <property type="project" value="UniProtKB-KW"/>
</dbReference>
<feature type="domain" description="Rieske" evidence="7">
    <location>
        <begin position="26"/>
        <end position="126"/>
    </location>
</feature>
<dbReference type="SUPFAM" id="SSF50022">
    <property type="entry name" value="ISP domain"/>
    <property type="match status" value="1"/>
</dbReference>
<dbReference type="PROSITE" id="PS51296">
    <property type="entry name" value="RIESKE"/>
    <property type="match status" value="1"/>
</dbReference>
<dbReference type="EC" id="1.7.1.4" evidence="8"/>
<dbReference type="InterPro" id="IPR036922">
    <property type="entry name" value="Rieske_2Fe-2S_sf"/>
</dbReference>
<evidence type="ECO:0000256" key="6">
    <source>
        <dbReference type="ARBA" id="ARBA00023063"/>
    </source>
</evidence>
<keyword evidence="3 8" id="KW-0560">Oxidoreductase</keyword>
<reference evidence="9" key="1">
    <citation type="submission" date="2015-04" db="EMBL/GenBank/DDBJ databases">
        <title>Physiological reanalysis, assessment of diazotrophy, and genome sequences of multiple isolates of Streptomyces thermoautotrophicus.</title>
        <authorList>
            <person name="MacKellar D.C."/>
            <person name="Lieber L."/>
            <person name="Norman J."/>
            <person name="Bolger A."/>
            <person name="Tobin C."/>
            <person name="Murray J.W."/>
            <person name="Chang R."/>
            <person name="Ford T."/>
            <person name="Nguyen P.Q."/>
            <person name="Woodward J."/>
            <person name="Permingeat H."/>
            <person name="Joshi N.S."/>
            <person name="Silver P.A."/>
            <person name="Usadel B."/>
            <person name="Rutherford A.W."/>
            <person name="Friesen M."/>
            <person name="Prell J."/>
        </authorList>
    </citation>
    <scope>NUCLEOTIDE SEQUENCE [LARGE SCALE GENOMIC DNA]</scope>
    <source>
        <strain evidence="9">H1</strain>
    </source>
</reference>
<keyword evidence="2" id="KW-0479">Metal-binding</keyword>
<dbReference type="InterPro" id="IPR017941">
    <property type="entry name" value="Rieske_2Fe-2S"/>
</dbReference>
<comment type="caution">
    <text evidence="8">The sequence shown here is derived from an EMBL/GenBank/DDBJ whole genome shotgun (WGS) entry which is preliminary data.</text>
</comment>
<evidence type="ECO:0000313" key="8">
    <source>
        <dbReference type="EMBL" id="KWW99191.1"/>
    </source>
</evidence>
<keyword evidence="5" id="KW-0411">Iron-sulfur</keyword>
<dbReference type="Gene3D" id="2.102.10.10">
    <property type="entry name" value="Rieske [2Fe-2S] iron-sulphur domain"/>
    <property type="match status" value="1"/>
</dbReference>
<keyword evidence="1" id="KW-0001">2Fe-2S</keyword>
<dbReference type="STRING" id="1469144.LI90_825"/>
<protein>
    <submittedName>
        <fullName evidence="8">Nitrite reductase (NAD(P)H) small subunit</fullName>
        <ecNumber evidence="8">1.7.1.4</ecNumber>
    </submittedName>
</protein>
<dbReference type="RefSeq" id="WP_079101814.1">
    <property type="nucleotide sequence ID" value="NZ_JYIJ01000013.1"/>
</dbReference>
<evidence type="ECO:0000256" key="5">
    <source>
        <dbReference type="ARBA" id="ARBA00023014"/>
    </source>
</evidence>
<dbReference type="PATRIC" id="fig|1469144.10.peg.940"/>
<dbReference type="OrthoDB" id="3213360at2"/>
<evidence type="ECO:0000259" key="7">
    <source>
        <dbReference type="PROSITE" id="PS51296"/>
    </source>
</evidence>
<dbReference type="PANTHER" id="PTHR40562:SF1">
    <property type="entry name" value="NITRITE REDUCTASE (NADH) SMALL SUBUNIT"/>
    <property type="match status" value="1"/>
</dbReference>
<evidence type="ECO:0000256" key="1">
    <source>
        <dbReference type="ARBA" id="ARBA00022714"/>
    </source>
</evidence>
<keyword evidence="9" id="KW-1185">Reference proteome</keyword>